<name>A0A077EJ99_9FLAO</name>
<reference evidence="1" key="2">
    <citation type="journal article" date="2015" name="Genome Biol. Evol.">
        <title>Complete Genome Sequence and Transcriptomic Analysis of the Novel Pathogen Elizabethkingia anophelis in Response to Oxidative Stress.</title>
        <authorList>
            <person name="Li Y."/>
            <person name="Liu Y."/>
            <person name="Chew S.C."/>
            <person name="Tay M."/>
            <person name="Salido M.M."/>
            <person name="Teo J."/>
            <person name="Lauro F.M."/>
            <person name="Givskov M."/>
            <person name="Yang L."/>
        </authorList>
    </citation>
    <scope>NUCLEOTIDE SEQUENCE</scope>
    <source>
        <strain evidence="1">NUHP1</strain>
    </source>
</reference>
<protein>
    <submittedName>
        <fullName evidence="1">Uncharacterized protein</fullName>
    </submittedName>
</protein>
<dbReference type="Proteomes" id="UP000028933">
    <property type="component" value="Chromosome"/>
</dbReference>
<dbReference type="KEGG" id="eao:BD94_2788"/>
<dbReference type="HOGENOM" id="CLU_2860626_0_0_10"/>
<evidence type="ECO:0000313" key="1">
    <source>
        <dbReference type="EMBL" id="AIL46563.1"/>
    </source>
</evidence>
<sequence length="64" mass="7361">MGEVLLGKKFVCFIICLFVCVFIKSPFPEISGRIIYETKIENKIRKTMNIRQLTLILNSVGIIQ</sequence>
<organism evidence="1 2">
    <name type="scientific">Elizabethkingia anophelis NUHP1</name>
    <dbReference type="NCBI Taxonomy" id="1338011"/>
    <lineage>
        <taxon>Bacteria</taxon>
        <taxon>Pseudomonadati</taxon>
        <taxon>Bacteroidota</taxon>
        <taxon>Flavobacteriia</taxon>
        <taxon>Flavobacteriales</taxon>
        <taxon>Weeksellaceae</taxon>
        <taxon>Elizabethkingia</taxon>
    </lineage>
</organism>
<accession>A0A077EJ99</accession>
<reference evidence="1" key="1">
    <citation type="journal article" date="2013" name="Lancet">
        <title>First case of E anophelis outbreak in an intensive-care unit.</title>
        <authorList>
            <person name="Teo J."/>
            <person name="Tan S.Y."/>
            <person name="Tay M."/>
            <person name="Ding Y."/>
            <person name="Kjelleberg S."/>
            <person name="Givskov M."/>
            <person name="Lin R.T."/>
            <person name="Yang L."/>
        </authorList>
    </citation>
    <scope>NUCLEOTIDE SEQUENCE [LARGE SCALE GENOMIC DNA]</scope>
    <source>
        <strain evidence="1">NUHP1</strain>
    </source>
</reference>
<dbReference type="AlphaFoldDB" id="A0A077EJ99"/>
<proteinExistence type="predicted"/>
<gene>
    <name evidence="1" type="ORF">BD94_2788</name>
</gene>
<evidence type="ECO:0000313" key="2">
    <source>
        <dbReference type="Proteomes" id="UP000028933"/>
    </source>
</evidence>
<dbReference type="EMBL" id="CP007547">
    <property type="protein sequence ID" value="AIL46563.1"/>
    <property type="molecule type" value="Genomic_DNA"/>
</dbReference>